<dbReference type="OrthoDB" id="283815at2759"/>
<dbReference type="AlphaFoldDB" id="A0A6A4WH60"/>
<feature type="compositionally biased region" description="Basic and acidic residues" evidence="15">
    <location>
        <begin position="378"/>
        <end position="387"/>
    </location>
</feature>
<evidence type="ECO:0000256" key="9">
    <source>
        <dbReference type="ARBA" id="ARBA00022990"/>
    </source>
</evidence>
<comment type="subunit">
    <text evidence="14">Subunit of dynactin, a multiprotein complex part of a tripartite complex with dynein and a adapter, such as BICDL1, BICD2 or HOOK3. The dynactin complex is built around ACTR1A/ACTB filament and consists of an actin-related filament composed of a shoulder domain, a pointed end and a barbed end. Its length is defined by its flexible shoulder domain. The soulder is composed of 2 DCTN1 subunits, 4 DCTN2 and 2 DCTN3. The 4 DCNT2 (via N-terminus) bind the ACTR1A filament and act as molecular rulers to determine the length. The pointed end is important for binding dynein-dynactin cargo adapters. Consists of 4 subunits: ACTR10, DCNT4, DCTN5 and DCTN6. The barbed end is composed of a CAPZA1:CAPZB heterodimers, which binds ACTR1A/ACTB filament and dynactin and stabilizes dynactin. Interacts with ATP7B, but not ATP7A, in a copper-dependent manner. Interacts with ANK2; this interaction is required for localization at costameres. Interacts with N4BP2L1.</text>
</comment>
<evidence type="ECO:0000256" key="7">
    <source>
        <dbReference type="ARBA" id="ARBA00022553"/>
    </source>
</evidence>
<comment type="caution">
    <text evidence="16">The sequence shown here is derived from an EMBL/GenBank/DDBJ whole genome shotgun (WGS) entry which is preliminary data.</text>
</comment>
<organism evidence="16 17">
    <name type="scientific">Amphibalanus amphitrite</name>
    <name type="common">Striped barnacle</name>
    <name type="synonym">Balanus amphitrite</name>
    <dbReference type="NCBI Taxonomy" id="1232801"/>
    <lineage>
        <taxon>Eukaryota</taxon>
        <taxon>Metazoa</taxon>
        <taxon>Ecdysozoa</taxon>
        <taxon>Arthropoda</taxon>
        <taxon>Crustacea</taxon>
        <taxon>Multicrustacea</taxon>
        <taxon>Cirripedia</taxon>
        <taxon>Thoracica</taxon>
        <taxon>Thoracicalcarea</taxon>
        <taxon>Balanomorpha</taxon>
        <taxon>Balanoidea</taxon>
        <taxon>Balanidae</taxon>
        <taxon>Amphibalaninae</taxon>
        <taxon>Amphibalanus</taxon>
    </lineage>
</organism>
<accession>A0A6A4WH60</accession>
<keyword evidence="8" id="KW-0832">Ubl conjugation</keyword>
<proteinExistence type="inferred from homology"/>
<dbReference type="GO" id="GO:0030016">
    <property type="term" value="C:myofibril"/>
    <property type="evidence" value="ECO:0007669"/>
    <property type="project" value="UniProtKB-SubCell"/>
</dbReference>
<keyword evidence="11" id="KW-0206">Cytoskeleton</keyword>
<evidence type="ECO:0000256" key="2">
    <source>
        <dbReference type="ARBA" id="ARBA00004529"/>
    </source>
</evidence>
<evidence type="ECO:0000256" key="15">
    <source>
        <dbReference type="SAM" id="MobiDB-lite"/>
    </source>
</evidence>
<evidence type="ECO:0000256" key="13">
    <source>
        <dbReference type="ARBA" id="ARBA00034864"/>
    </source>
</evidence>
<comment type="subcellular location">
    <subcellularLocation>
        <location evidence="3">Cytoplasm</location>
        <location evidence="3">Cell cortex</location>
    </subcellularLocation>
    <subcellularLocation>
        <location evidence="1">Cytoplasm</location>
        <location evidence="1">Cytoskeleton</location>
        <location evidence="1">Microtubule organizing center</location>
        <location evidence="1">Centrosome</location>
    </subcellularLocation>
    <subcellularLocation>
        <location evidence="2">Cytoplasm</location>
        <location evidence="2">Cytoskeleton</location>
        <location evidence="2">Stress fiber</location>
    </subcellularLocation>
    <subcellularLocation>
        <location evidence="4">Cytoplasm</location>
        <location evidence="4">Myofibril</location>
    </subcellularLocation>
</comment>
<keyword evidence="5" id="KW-0963">Cytoplasm</keyword>
<dbReference type="GO" id="GO:0001725">
    <property type="term" value="C:stress fiber"/>
    <property type="evidence" value="ECO:0007669"/>
    <property type="project" value="UniProtKB-SubCell"/>
</dbReference>
<keyword evidence="6" id="KW-1017">Isopeptide bond</keyword>
<protein>
    <recommendedName>
        <fullName evidence="13">Dynactin subunit 4</fullName>
    </recommendedName>
</protein>
<dbReference type="PANTHER" id="PTHR13034">
    <property type="entry name" value="DYNACTIN P62 SUBUNIT"/>
    <property type="match status" value="1"/>
</dbReference>
<evidence type="ECO:0000256" key="12">
    <source>
        <dbReference type="ARBA" id="ARBA00034776"/>
    </source>
</evidence>
<dbReference type="PANTHER" id="PTHR13034:SF2">
    <property type="entry name" value="DYNACTIN SUBUNIT 4"/>
    <property type="match status" value="1"/>
</dbReference>
<dbReference type="Proteomes" id="UP000440578">
    <property type="component" value="Unassembled WGS sequence"/>
</dbReference>
<reference evidence="16 17" key="1">
    <citation type="submission" date="2019-07" db="EMBL/GenBank/DDBJ databases">
        <title>Draft genome assembly of a fouling barnacle, Amphibalanus amphitrite (Darwin, 1854): The first reference genome for Thecostraca.</title>
        <authorList>
            <person name="Kim W."/>
        </authorList>
    </citation>
    <scope>NUCLEOTIDE SEQUENCE [LARGE SCALE GENOMIC DNA]</scope>
    <source>
        <strain evidence="16">SNU_AA5</strain>
        <tissue evidence="16">Soma without cirri and trophi</tissue>
    </source>
</reference>
<name>A0A6A4WH60_AMPAM</name>
<evidence type="ECO:0000256" key="6">
    <source>
        <dbReference type="ARBA" id="ARBA00022499"/>
    </source>
</evidence>
<evidence type="ECO:0000256" key="5">
    <source>
        <dbReference type="ARBA" id="ARBA00022490"/>
    </source>
</evidence>
<dbReference type="Pfam" id="PF05502">
    <property type="entry name" value="Dynactin_p62"/>
    <property type="match status" value="2"/>
</dbReference>
<dbReference type="EMBL" id="VIIS01000996">
    <property type="protein sequence ID" value="KAF0302950.1"/>
    <property type="molecule type" value="Genomic_DNA"/>
</dbReference>
<dbReference type="GO" id="GO:0005938">
    <property type="term" value="C:cell cortex"/>
    <property type="evidence" value="ECO:0007669"/>
    <property type="project" value="UniProtKB-SubCell"/>
</dbReference>
<evidence type="ECO:0000313" key="16">
    <source>
        <dbReference type="EMBL" id="KAF0302950.1"/>
    </source>
</evidence>
<evidence type="ECO:0000256" key="11">
    <source>
        <dbReference type="ARBA" id="ARBA00023212"/>
    </source>
</evidence>
<evidence type="ECO:0000256" key="10">
    <source>
        <dbReference type="ARBA" id="ARBA00023054"/>
    </source>
</evidence>
<feature type="compositionally biased region" description="Acidic residues" evidence="15">
    <location>
        <begin position="350"/>
        <end position="359"/>
    </location>
</feature>
<sequence length="512" mass="57328">MERPNVQEAFLSERVKYLCSCGFLKPIYRVYFCRHCQKIRCGNCVSQEMDSTYCSGCLEMMSNVEAGLKKNRCSTCKDCPSCGHTLSTRATSIQAPSMEDPTKIVPRKVYYVACGFCRWTSRDSKLPDQNVASGTWTEFENPDSERLTTLSDNYRALAVLERSAAEQGKYGRQDKTRRFLEGKGKFGAMARATRKQAGLPPSRSLVTAKDLDAKSLKEMAAQPFDEAEDTLPESAFTEPLVLTSVTTLDQRLAFPELQTERQDRLQPQHKHAEMKRSMRCRYCDHNLSKPEYSCISIKFRIQLNAYYHVPDVKILSVGELQVGQQTEAVLTFSNPTIYPMTIRLEKYREPDEEELQENPDPEHKESSLLRPVTLQRGENPDPEHKESSLLGPVTLQRVEPDIQQTAELTLPAAEVVLAPRDDSAEFDDAPSSSEFRDDPSVVVWRQANKVALRVPVTPLPSAGGGPCSAALLLHYSYTNTIVTGESKQPQTLKLRARLVVDLGQVTAAEGSG</sequence>
<keyword evidence="17" id="KW-1185">Reference proteome</keyword>
<feature type="region of interest" description="Disordered" evidence="15">
    <location>
        <begin position="350"/>
        <end position="389"/>
    </location>
</feature>
<keyword evidence="10" id="KW-0175">Coiled coil</keyword>
<evidence type="ECO:0000256" key="3">
    <source>
        <dbReference type="ARBA" id="ARBA00004544"/>
    </source>
</evidence>
<gene>
    <name evidence="16" type="primary">DCTN4</name>
    <name evidence="16" type="ORF">FJT64_025010</name>
</gene>
<evidence type="ECO:0000256" key="14">
    <source>
        <dbReference type="ARBA" id="ARBA00093507"/>
    </source>
</evidence>
<comment type="similarity">
    <text evidence="12">Belongs to the dynactin subunit 4 family.</text>
</comment>
<evidence type="ECO:0000256" key="1">
    <source>
        <dbReference type="ARBA" id="ARBA00004300"/>
    </source>
</evidence>
<evidence type="ECO:0000256" key="4">
    <source>
        <dbReference type="ARBA" id="ARBA00004657"/>
    </source>
</evidence>
<evidence type="ECO:0000256" key="8">
    <source>
        <dbReference type="ARBA" id="ARBA00022843"/>
    </source>
</evidence>
<keyword evidence="7" id="KW-0597">Phosphoprotein</keyword>
<dbReference type="GO" id="GO:0005869">
    <property type="term" value="C:dynactin complex"/>
    <property type="evidence" value="ECO:0007669"/>
    <property type="project" value="InterPro"/>
</dbReference>
<dbReference type="InterPro" id="IPR008603">
    <property type="entry name" value="DCTN4"/>
</dbReference>
<keyword evidence="9" id="KW-0007">Acetylation</keyword>
<dbReference type="GO" id="GO:0005813">
    <property type="term" value="C:centrosome"/>
    <property type="evidence" value="ECO:0007669"/>
    <property type="project" value="UniProtKB-SubCell"/>
</dbReference>
<evidence type="ECO:0000313" key="17">
    <source>
        <dbReference type="Proteomes" id="UP000440578"/>
    </source>
</evidence>